<keyword evidence="2" id="KW-1185">Reference proteome</keyword>
<proteinExistence type="predicted"/>
<dbReference type="PATRIC" id="fig|1121326.3.peg.6273"/>
<evidence type="ECO:0000313" key="2">
    <source>
        <dbReference type="Proteomes" id="UP000076603"/>
    </source>
</evidence>
<dbReference type="Proteomes" id="UP000076603">
    <property type="component" value="Unassembled WGS sequence"/>
</dbReference>
<dbReference type="OrthoDB" id="9800443at2"/>
<name>A0A161W0D3_9CLOT</name>
<evidence type="ECO:0000313" key="1">
    <source>
        <dbReference type="EMBL" id="KZL88550.1"/>
    </source>
</evidence>
<gene>
    <name evidence="1" type="ORF">CLMAG_62050</name>
</gene>
<dbReference type="STRING" id="1121326.CLMAG_62050"/>
<reference evidence="1 2" key="1">
    <citation type="submission" date="2016-04" db="EMBL/GenBank/DDBJ databases">
        <title>Genome sequence of Clostridium magnum DSM 2767.</title>
        <authorList>
            <person name="Poehlein A."/>
            <person name="Uhlig R."/>
            <person name="Fischer R."/>
            <person name="Bahl H."/>
            <person name="Daniel R."/>
        </authorList>
    </citation>
    <scope>NUCLEOTIDE SEQUENCE [LARGE SCALE GENOMIC DNA]</scope>
    <source>
        <strain evidence="1 2">DSM 2767</strain>
    </source>
</reference>
<evidence type="ECO:0008006" key="3">
    <source>
        <dbReference type="Google" id="ProtNLM"/>
    </source>
</evidence>
<comment type="caution">
    <text evidence="1">The sequence shown here is derived from an EMBL/GenBank/DDBJ whole genome shotgun (WGS) entry which is preliminary data.</text>
</comment>
<dbReference type="RefSeq" id="WP_066631013.1">
    <property type="nucleotide sequence ID" value="NZ_FQXL01000014.1"/>
</dbReference>
<sequence length="108" mass="12757">MIIDNNPKEIEAMEAFHRGDRKEGLRLQEEFASEFREEYKDKDHCSCKKACRYHGNCKECVAIHRAHQEHVPNCMRPLINKKIKILSELTEHTIANEIEPPKETLRKE</sequence>
<dbReference type="EMBL" id="LWAE01000017">
    <property type="protein sequence ID" value="KZL88550.1"/>
    <property type="molecule type" value="Genomic_DNA"/>
</dbReference>
<accession>A0A161W0D3</accession>
<dbReference type="AlphaFoldDB" id="A0A161W0D3"/>
<protein>
    <recommendedName>
        <fullName evidence="3">LPS biosynthesis protein</fullName>
    </recommendedName>
</protein>
<organism evidence="1 2">
    <name type="scientific">Clostridium magnum DSM 2767</name>
    <dbReference type="NCBI Taxonomy" id="1121326"/>
    <lineage>
        <taxon>Bacteria</taxon>
        <taxon>Bacillati</taxon>
        <taxon>Bacillota</taxon>
        <taxon>Clostridia</taxon>
        <taxon>Eubacteriales</taxon>
        <taxon>Clostridiaceae</taxon>
        <taxon>Clostridium</taxon>
    </lineage>
</organism>